<keyword evidence="1" id="KW-0732">Signal</keyword>
<dbReference type="InterPro" id="IPR035986">
    <property type="entry name" value="PKD_dom_sf"/>
</dbReference>
<dbReference type="SUPFAM" id="SSF49299">
    <property type="entry name" value="PKD domain"/>
    <property type="match status" value="1"/>
</dbReference>
<reference evidence="2 3" key="1">
    <citation type="submission" date="2024-09" db="EMBL/GenBank/DDBJ databases">
        <authorList>
            <person name="Sun Q."/>
            <person name="Mori K."/>
        </authorList>
    </citation>
    <scope>NUCLEOTIDE SEQUENCE [LARGE SCALE GENOMIC DNA]</scope>
    <source>
        <strain evidence="2 3">CECT 8300</strain>
    </source>
</reference>
<gene>
    <name evidence="2" type="ORF">ACFFU1_07735</name>
</gene>
<dbReference type="Gene3D" id="2.130.10.130">
    <property type="entry name" value="Integrin alpha, N-terminal"/>
    <property type="match status" value="1"/>
</dbReference>
<dbReference type="InterPro" id="IPR013783">
    <property type="entry name" value="Ig-like_fold"/>
</dbReference>
<dbReference type="SUPFAM" id="SSF69318">
    <property type="entry name" value="Integrin alpha N-terminal domain"/>
    <property type="match status" value="1"/>
</dbReference>
<dbReference type="InterPro" id="IPR013517">
    <property type="entry name" value="FG-GAP"/>
</dbReference>
<dbReference type="InterPro" id="IPR028994">
    <property type="entry name" value="Integrin_alpha_N"/>
</dbReference>
<sequence length="611" mass="68259">MDIDDINNDGLADIVFTGSPNLENTSGDGTGDFYVFANNGNMNFSNTFTIADEGVFYNDIELGDMDNDGFLDAINYGTGPWGTFPEITKMYKNNGNGTFSNFSHTLPDCRFGGVEFGDFDNDNDLDILYFGRISDPRDNEITYIYENKLIDKAAPSDIVVSQNCICDNTLNFSLNSDSDSVIWSFDDPTTGALNTSLDKKTSHLFSNEMTYTISATYTKGTLTSTIKKVVNIIGLPSIAKPDDLVTCSGGSVNTFDFNTLKDTEILQGASLDNFELFYYTSYNNAESDVYRLTMPYNPQNVNETIYSRIQNKNNSNCFVITDFDIIYEAPPIANAVENIFTCDDNDDGFALFDLTSTVATVIGTQDKVTVEYYDNLGTIIPVSSLSIYENTIANSETITARIVSTETGCFAETEINLVVNPQPKANIISELTGCDDDNDGISKYFDTSMIKAEVLGNQTNIDVTFYNSNGDLLSELQNPYTNIFPDSDFITARLTDRDTGCFTETRVLLRTVSKISCIEESGEEVVIDGPKFFSPNNDGFHDYWQIKNINKYPNSRIFIFDRYGKLLKEFTENSVGWDGFYNKKALLSDDYWYRVKLSNGQIFSGHFSLIR</sequence>
<evidence type="ECO:0000256" key="1">
    <source>
        <dbReference type="ARBA" id="ARBA00022729"/>
    </source>
</evidence>
<dbReference type="EMBL" id="JBHMFA010000005">
    <property type="protein sequence ID" value="MFB9104785.1"/>
    <property type="molecule type" value="Genomic_DNA"/>
</dbReference>
<organism evidence="2 3">
    <name type="scientific">Algibacter miyuki</name>
    <dbReference type="NCBI Taxonomy" id="1306933"/>
    <lineage>
        <taxon>Bacteria</taxon>
        <taxon>Pseudomonadati</taxon>
        <taxon>Bacteroidota</taxon>
        <taxon>Flavobacteriia</taxon>
        <taxon>Flavobacteriales</taxon>
        <taxon>Flavobacteriaceae</taxon>
        <taxon>Algibacter</taxon>
    </lineage>
</organism>
<accession>A0ABV5GYR0</accession>
<protein>
    <submittedName>
        <fullName evidence="2">T9SS type B sorting domain-containing protein</fullName>
    </submittedName>
</protein>
<proteinExistence type="predicted"/>
<evidence type="ECO:0000313" key="3">
    <source>
        <dbReference type="Proteomes" id="UP001589590"/>
    </source>
</evidence>
<dbReference type="Pfam" id="PF13585">
    <property type="entry name" value="CHU_C"/>
    <property type="match status" value="1"/>
</dbReference>
<dbReference type="Proteomes" id="UP001589590">
    <property type="component" value="Unassembled WGS sequence"/>
</dbReference>
<dbReference type="NCBIfam" id="TIGR04131">
    <property type="entry name" value="Bac_Flav_CTERM"/>
    <property type="match status" value="1"/>
</dbReference>
<dbReference type="Pfam" id="PF13517">
    <property type="entry name" value="FG-GAP_3"/>
    <property type="match status" value="2"/>
</dbReference>
<comment type="caution">
    <text evidence="2">The sequence shown here is derived from an EMBL/GenBank/DDBJ whole genome shotgun (WGS) entry which is preliminary data.</text>
</comment>
<dbReference type="InterPro" id="IPR026341">
    <property type="entry name" value="T9SS_type_B"/>
</dbReference>
<dbReference type="Gene3D" id="2.60.40.10">
    <property type="entry name" value="Immunoglobulins"/>
    <property type="match status" value="1"/>
</dbReference>
<evidence type="ECO:0000313" key="2">
    <source>
        <dbReference type="EMBL" id="MFB9104785.1"/>
    </source>
</evidence>
<dbReference type="RefSeq" id="WP_290274129.1">
    <property type="nucleotide sequence ID" value="NZ_JAUFQP010000013.1"/>
</dbReference>
<keyword evidence="3" id="KW-1185">Reference proteome</keyword>
<name>A0ABV5GYR0_9FLAO</name>